<accession>A0A6A7Y2F2</accession>
<evidence type="ECO:0000256" key="6">
    <source>
        <dbReference type="ARBA" id="ARBA00022553"/>
    </source>
</evidence>
<evidence type="ECO:0000259" key="16">
    <source>
        <dbReference type="PROSITE" id="PS50109"/>
    </source>
</evidence>
<keyword evidence="7" id="KW-0808">Transferase</keyword>
<comment type="subcellular location">
    <subcellularLocation>
        <location evidence="2">Cell inner membrane</location>
        <topology evidence="2">Multi-pass membrane protein</topology>
    </subcellularLocation>
</comment>
<evidence type="ECO:0000256" key="8">
    <source>
        <dbReference type="ARBA" id="ARBA00022692"/>
    </source>
</evidence>
<feature type="domain" description="Histidine kinase" evidence="16">
    <location>
        <begin position="222"/>
        <end position="418"/>
    </location>
</feature>
<keyword evidence="6" id="KW-0597">Phosphoprotein</keyword>
<evidence type="ECO:0000256" key="9">
    <source>
        <dbReference type="ARBA" id="ARBA00022741"/>
    </source>
</evidence>
<keyword evidence="12 15" id="KW-1133">Transmembrane helix</keyword>
<dbReference type="InterPro" id="IPR036890">
    <property type="entry name" value="HATPase_C_sf"/>
</dbReference>
<evidence type="ECO:0000256" key="3">
    <source>
        <dbReference type="ARBA" id="ARBA00012438"/>
    </source>
</evidence>
<keyword evidence="13" id="KW-0902">Two-component regulatory system</keyword>
<keyword evidence="14 15" id="KW-0472">Membrane</keyword>
<dbReference type="InterPro" id="IPR003661">
    <property type="entry name" value="HisK_dim/P_dom"/>
</dbReference>
<evidence type="ECO:0000256" key="12">
    <source>
        <dbReference type="ARBA" id="ARBA00022989"/>
    </source>
</evidence>
<name>A0A6A7Y2F2_9HYPH</name>
<evidence type="ECO:0000256" key="13">
    <source>
        <dbReference type="ARBA" id="ARBA00023012"/>
    </source>
</evidence>
<dbReference type="GO" id="GO:0005524">
    <property type="term" value="F:ATP binding"/>
    <property type="evidence" value="ECO:0007669"/>
    <property type="project" value="UniProtKB-KW"/>
</dbReference>
<comment type="caution">
    <text evidence="18">The sequence shown here is derived from an EMBL/GenBank/DDBJ whole genome shotgun (WGS) entry which is preliminary data.</text>
</comment>
<evidence type="ECO:0000256" key="4">
    <source>
        <dbReference type="ARBA" id="ARBA00022475"/>
    </source>
</evidence>
<comment type="catalytic activity">
    <reaction evidence="1">
        <text>ATP + protein L-histidine = ADP + protein N-phospho-L-histidine.</text>
        <dbReference type="EC" id="2.7.13.3"/>
    </reaction>
</comment>
<sequence length="418" mass="46683">MVLPVILLQSVVAYVFMQRHWELVTRHLSEATVRDITALIYVLEDYPQDKNYEHFTVLARDKLDLNAQVLPAGPLPPPAPKPFFALLDRTLSTLISTEVGRPFWIDTVGRSDYVEIRIDLGTKILRVFARRSQTYASNAHIFLVWMVGTSLVLIAIAILFLRNQIRPIQQLASAAESFGRGRPVDNFRPRGALEVRQAALAFLEMRRRIERQMEQRTTMLAGVSHDLRTILTRFRLELAFLGEGEEVAALKSDVDEMNAMLEAYLAFARGDGDEQSDKVDLTEMIDDAAEDAIAQGASVRWTFEGEPTIVVKPNAFRRLVTNVILNAARYARTIEIAARHTDGWVTVIVDDDGPGIPAEMREAVFRPFFRLDSARNQDRSGTGLGLTIARDVARGHGGDVVLGDAPLGGLRVRVRVPG</sequence>
<dbReference type="InterPro" id="IPR003594">
    <property type="entry name" value="HATPase_dom"/>
</dbReference>
<dbReference type="PROSITE" id="PS50885">
    <property type="entry name" value="HAMP"/>
    <property type="match status" value="1"/>
</dbReference>
<protein>
    <recommendedName>
        <fullName evidence="3">histidine kinase</fullName>
        <ecNumber evidence="3">2.7.13.3</ecNumber>
    </recommendedName>
</protein>
<organism evidence="18 19">
    <name type="scientific">Segnochrobactrum spirostomi</name>
    <dbReference type="NCBI Taxonomy" id="2608987"/>
    <lineage>
        <taxon>Bacteria</taxon>
        <taxon>Pseudomonadati</taxon>
        <taxon>Pseudomonadota</taxon>
        <taxon>Alphaproteobacteria</taxon>
        <taxon>Hyphomicrobiales</taxon>
        <taxon>Segnochrobactraceae</taxon>
        <taxon>Segnochrobactrum</taxon>
    </lineage>
</organism>
<evidence type="ECO:0000256" key="11">
    <source>
        <dbReference type="ARBA" id="ARBA00022840"/>
    </source>
</evidence>
<keyword evidence="19" id="KW-1185">Reference proteome</keyword>
<dbReference type="GO" id="GO:0000155">
    <property type="term" value="F:phosphorelay sensor kinase activity"/>
    <property type="evidence" value="ECO:0007669"/>
    <property type="project" value="InterPro"/>
</dbReference>
<dbReference type="SUPFAM" id="SSF47384">
    <property type="entry name" value="Homodimeric domain of signal transducing histidine kinase"/>
    <property type="match status" value="1"/>
</dbReference>
<dbReference type="GO" id="GO:0005886">
    <property type="term" value="C:plasma membrane"/>
    <property type="evidence" value="ECO:0007669"/>
    <property type="project" value="UniProtKB-SubCell"/>
</dbReference>
<dbReference type="Pfam" id="PF00512">
    <property type="entry name" value="HisKA"/>
    <property type="match status" value="1"/>
</dbReference>
<dbReference type="InterPro" id="IPR004358">
    <property type="entry name" value="Sig_transdc_His_kin-like_C"/>
</dbReference>
<evidence type="ECO:0000256" key="7">
    <source>
        <dbReference type="ARBA" id="ARBA00022679"/>
    </source>
</evidence>
<keyword evidence="8 15" id="KW-0812">Transmembrane</keyword>
<dbReference type="InterPro" id="IPR050980">
    <property type="entry name" value="2C_sensor_his_kinase"/>
</dbReference>
<proteinExistence type="predicted"/>
<evidence type="ECO:0000256" key="2">
    <source>
        <dbReference type="ARBA" id="ARBA00004429"/>
    </source>
</evidence>
<dbReference type="EC" id="2.7.13.3" evidence="3"/>
<evidence type="ECO:0000313" key="18">
    <source>
        <dbReference type="EMBL" id="MQT13244.1"/>
    </source>
</evidence>
<keyword evidence="5" id="KW-0997">Cell inner membrane</keyword>
<dbReference type="EMBL" id="VWNA01000001">
    <property type="protein sequence ID" value="MQT13244.1"/>
    <property type="molecule type" value="Genomic_DNA"/>
</dbReference>
<dbReference type="PROSITE" id="PS50109">
    <property type="entry name" value="HIS_KIN"/>
    <property type="match status" value="1"/>
</dbReference>
<dbReference type="Gene3D" id="1.10.287.130">
    <property type="match status" value="1"/>
</dbReference>
<evidence type="ECO:0000256" key="14">
    <source>
        <dbReference type="ARBA" id="ARBA00023136"/>
    </source>
</evidence>
<evidence type="ECO:0000259" key="17">
    <source>
        <dbReference type="PROSITE" id="PS50885"/>
    </source>
</evidence>
<dbReference type="SMART" id="SM00304">
    <property type="entry name" value="HAMP"/>
    <property type="match status" value="1"/>
</dbReference>
<dbReference type="SUPFAM" id="SSF55874">
    <property type="entry name" value="ATPase domain of HSP90 chaperone/DNA topoisomerase II/histidine kinase"/>
    <property type="match status" value="1"/>
</dbReference>
<keyword evidence="11" id="KW-0067">ATP-binding</keyword>
<dbReference type="SMART" id="SM00387">
    <property type="entry name" value="HATPase_c"/>
    <property type="match status" value="1"/>
</dbReference>
<reference evidence="18 19" key="1">
    <citation type="submission" date="2019-09" db="EMBL/GenBank/DDBJ databases">
        <title>Segnochrobactrum spirostomi gen. nov., sp. nov., isolated from the ciliate Spirostomum cf. yagiui and description of a novel family, Segnochrobactraceae fam. nov. within the order Rhizobiales of the class Alphaproteobacteria.</title>
        <authorList>
            <person name="Akter S."/>
            <person name="Shazib S.U.A."/>
            <person name="Shin M.K."/>
        </authorList>
    </citation>
    <scope>NUCLEOTIDE SEQUENCE [LARGE SCALE GENOMIC DNA]</scope>
    <source>
        <strain evidence="18 19">Sp-1</strain>
    </source>
</reference>
<dbReference type="InterPro" id="IPR003660">
    <property type="entry name" value="HAMP_dom"/>
</dbReference>
<evidence type="ECO:0000256" key="1">
    <source>
        <dbReference type="ARBA" id="ARBA00000085"/>
    </source>
</evidence>
<gene>
    <name evidence="18" type="ORF">F0357_11435</name>
</gene>
<dbReference type="SMART" id="SM00388">
    <property type="entry name" value="HisKA"/>
    <property type="match status" value="1"/>
</dbReference>
<evidence type="ECO:0000256" key="5">
    <source>
        <dbReference type="ARBA" id="ARBA00022519"/>
    </source>
</evidence>
<evidence type="ECO:0000256" key="10">
    <source>
        <dbReference type="ARBA" id="ARBA00022777"/>
    </source>
</evidence>
<keyword evidence="4" id="KW-1003">Cell membrane</keyword>
<dbReference type="InterPro" id="IPR036097">
    <property type="entry name" value="HisK_dim/P_sf"/>
</dbReference>
<dbReference type="Proteomes" id="UP000332515">
    <property type="component" value="Unassembled WGS sequence"/>
</dbReference>
<dbReference type="Pfam" id="PF00672">
    <property type="entry name" value="HAMP"/>
    <property type="match status" value="1"/>
</dbReference>
<dbReference type="Gene3D" id="3.30.565.10">
    <property type="entry name" value="Histidine kinase-like ATPase, C-terminal domain"/>
    <property type="match status" value="1"/>
</dbReference>
<dbReference type="CDD" id="cd00082">
    <property type="entry name" value="HisKA"/>
    <property type="match status" value="1"/>
</dbReference>
<dbReference type="InterPro" id="IPR005467">
    <property type="entry name" value="His_kinase_dom"/>
</dbReference>
<evidence type="ECO:0000313" key="19">
    <source>
        <dbReference type="Proteomes" id="UP000332515"/>
    </source>
</evidence>
<dbReference type="PANTHER" id="PTHR44936:SF5">
    <property type="entry name" value="SENSOR HISTIDINE KINASE ENVZ"/>
    <property type="match status" value="1"/>
</dbReference>
<dbReference type="AlphaFoldDB" id="A0A6A7Y2F2"/>
<dbReference type="Pfam" id="PF02518">
    <property type="entry name" value="HATPase_c"/>
    <property type="match status" value="1"/>
</dbReference>
<feature type="transmembrane region" description="Helical" evidence="15">
    <location>
        <begin position="139"/>
        <end position="161"/>
    </location>
</feature>
<feature type="domain" description="HAMP" evidence="17">
    <location>
        <begin position="162"/>
        <end position="214"/>
    </location>
</feature>
<evidence type="ECO:0000256" key="15">
    <source>
        <dbReference type="SAM" id="Phobius"/>
    </source>
</evidence>
<dbReference type="PANTHER" id="PTHR44936">
    <property type="entry name" value="SENSOR PROTEIN CREC"/>
    <property type="match status" value="1"/>
</dbReference>
<keyword evidence="9" id="KW-0547">Nucleotide-binding</keyword>
<keyword evidence="10" id="KW-0418">Kinase</keyword>
<dbReference type="PRINTS" id="PR00344">
    <property type="entry name" value="BCTRLSENSOR"/>
</dbReference>